<dbReference type="eggNOG" id="ENOG502SSB8">
    <property type="taxonomic scope" value="Eukaryota"/>
</dbReference>
<feature type="transmembrane region" description="Helical" evidence="6">
    <location>
        <begin position="212"/>
        <end position="233"/>
    </location>
</feature>
<evidence type="ECO:0000256" key="2">
    <source>
        <dbReference type="ARBA" id="ARBA00022692"/>
    </source>
</evidence>
<dbReference type="EMBL" id="KI964558">
    <property type="protein sequence ID" value="EUC36778.1"/>
    <property type="molecule type" value="Genomic_DNA"/>
</dbReference>
<dbReference type="GO" id="GO:0016020">
    <property type="term" value="C:membrane"/>
    <property type="evidence" value="ECO:0007669"/>
    <property type="project" value="UniProtKB-SubCell"/>
</dbReference>
<dbReference type="KEGG" id="bze:COCCADRAFT_87382"/>
<dbReference type="Proteomes" id="UP000053841">
    <property type="component" value="Unassembled WGS sequence"/>
</dbReference>
<dbReference type="GeneID" id="19152356"/>
<dbReference type="OrthoDB" id="444631at2759"/>
<reference evidence="8 9" key="1">
    <citation type="journal article" date="2013" name="PLoS Genet.">
        <title>Comparative genome structure, secondary metabolite, and effector coding capacity across Cochliobolus pathogens.</title>
        <authorList>
            <person name="Condon B.J."/>
            <person name="Leng Y."/>
            <person name="Wu D."/>
            <person name="Bushley K.E."/>
            <person name="Ohm R.A."/>
            <person name="Otillar R."/>
            <person name="Martin J."/>
            <person name="Schackwitz W."/>
            <person name="Grimwood J."/>
            <person name="MohdZainudin N."/>
            <person name="Xue C."/>
            <person name="Wang R."/>
            <person name="Manning V.A."/>
            <person name="Dhillon B."/>
            <person name="Tu Z.J."/>
            <person name="Steffenson B.J."/>
            <person name="Salamov A."/>
            <person name="Sun H."/>
            <person name="Lowry S."/>
            <person name="LaButti K."/>
            <person name="Han J."/>
            <person name="Copeland A."/>
            <person name="Lindquist E."/>
            <person name="Barry K."/>
            <person name="Schmutz J."/>
            <person name="Baker S.E."/>
            <person name="Ciuffetti L.M."/>
            <person name="Grigoriev I.V."/>
            <person name="Zhong S."/>
            <person name="Turgeon B.G."/>
        </authorList>
    </citation>
    <scope>NUCLEOTIDE SEQUENCE [LARGE SCALE GENOMIC DNA]</scope>
    <source>
        <strain evidence="8 9">26-R-13</strain>
    </source>
</reference>
<feature type="transmembrane region" description="Helical" evidence="6">
    <location>
        <begin position="12"/>
        <end position="32"/>
    </location>
</feature>
<protein>
    <recommendedName>
        <fullName evidence="7">Rhodopsin domain-containing protein</fullName>
    </recommendedName>
</protein>
<comment type="subcellular location">
    <subcellularLocation>
        <location evidence="1">Membrane</location>
        <topology evidence="1">Multi-pass membrane protein</topology>
    </subcellularLocation>
</comment>
<gene>
    <name evidence="8" type="ORF">COCCADRAFT_87382</name>
</gene>
<keyword evidence="4 6" id="KW-0472">Membrane</keyword>
<feature type="domain" description="Rhodopsin" evidence="7">
    <location>
        <begin position="29"/>
        <end position="271"/>
    </location>
</feature>
<dbReference type="RefSeq" id="XP_007708980.1">
    <property type="nucleotide sequence ID" value="XM_007710790.1"/>
</dbReference>
<dbReference type="AlphaFoldDB" id="W6YGK8"/>
<feature type="transmembrane region" description="Helical" evidence="6">
    <location>
        <begin position="44"/>
        <end position="62"/>
    </location>
</feature>
<dbReference type="InterPro" id="IPR052337">
    <property type="entry name" value="SAT4-like"/>
</dbReference>
<feature type="transmembrane region" description="Helical" evidence="6">
    <location>
        <begin position="253"/>
        <end position="272"/>
    </location>
</feature>
<evidence type="ECO:0000313" key="8">
    <source>
        <dbReference type="EMBL" id="EUC36778.1"/>
    </source>
</evidence>
<organism evidence="8 9">
    <name type="scientific">Cochliobolus carbonum (strain 26-R-13)</name>
    <name type="common">Maize leaf spot fungus</name>
    <name type="synonym">Bipolaris zeicola</name>
    <dbReference type="NCBI Taxonomy" id="930089"/>
    <lineage>
        <taxon>Eukaryota</taxon>
        <taxon>Fungi</taxon>
        <taxon>Dikarya</taxon>
        <taxon>Ascomycota</taxon>
        <taxon>Pezizomycotina</taxon>
        <taxon>Dothideomycetes</taxon>
        <taxon>Pleosporomycetidae</taxon>
        <taxon>Pleosporales</taxon>
        <taxon>Pleosporineae</taxon>
        <taxon>Pleosporaceae</taxon>
        <taxon>Bipolaris</taxon>
    </lineage>
</organism>
<dbReference type="InterPro" id="IPR049326">
    <property type="entry name" value="Rhodopsin_dom_fungi"/>
</dbReference>
<dbReference type="PANTHER" id="PTHR33048">
    <property type="entry name" value="PTH11-LIKE INTEGRAL MEMBRANE PROTEIN (AFU_ORTHOLOGUE AFUA_5G11245)"/>
    <property type="match status" value="1"/>
</dbReference>
<evidence type="ECO:0000256" key="4">
    <source>
        <dbReference type="ARBA" id="ARBA00023136"/>
    </source>
</evidence>
<sequence length="349" mass="38707">MPGSGCTEDTLRGAAIGLMVVTTITICSRVVLRVDRNTIVQWDEVWLFFGYLLFMTVTSVYISKVGVLFRILDVQEGRLAPYPSLAEDELHAQKTFFFTNPGLWFTLWSIKFSLLAFYKRIMAGIKSYENCWWAVLSYCMISLIVVIVLHITACGPSPSSWFDQDGCGADDARRPLISFWAGFTADLTTDLMIMILPIGVIRNLSIPIMRKLQICMLFGLGLLVVIASIVRVIQVGTTIGPKRTTPVGTWLALWSIVESSVAIIVGCGPGLYRKAKSVSSNTPSYAYNSRGYIKTSDSRRANAEKHSEELYGLPTKTEISGRSSEGSKEDLIENDVARKITVRKSVTVD</sequence>
<comment type="similarity">
    <text evidence="5">Belongs to the SAT4 family.</text>
</comment>
<evidence type="ECO:0000256" key="3">
    <source>
        <dbReference type="ARBA" id="ARBA00022989"/>
    </source>
</evidence>
<keyword evidence="2 6" id="KW-0812">Transmembrane</keyword>
<evidence type="ECO:0000256" key="5">
    <source>
        <dbReference type="ARBA" id="ARBA00038359"/>
    </source>
</evidence>
<feature type="transmembrane region" description="Helical" evidence="6">
    <location>
        <begin position="102"/>
        <end position="118"/>
    </location>
</feature>
<name>W6YGK8_COCC2</name>
<keyword evidence="9" id="KW-1185">Reference proteome</keyword>
<proteinExistence type="inferred from homology"/>
<feature type="transmembrane region" description="Helical" evidence="6">
    <location>
        <begin position="130"/>
        <end position="153"/>
    </location>
</feature>
<evidence type="ECO:0000256" key="6">
    <source>
        <dbReference type="SAM" id="Phobius"/>
    </source>
</evidence>
<accession>W6YGK8</accession>
<dbReference type="PANTHER" id="PTHR33048:SF146">
    <property type="entry name" value="INTEGRAL MEMBRANE PROTEIN"/>
    <property type="match status" value="1"/>
</dbReference>
<evidence type="ECO:0000259" key="7">
    <source>
        <dbReference type="Pfam" id="PF20684"/>
    </source>
</evidence>
<feature type="transmembrane region" description="Helical" evidence="6">
    <location>
        <begin position="179"/>
        <end position="200"/>
    </location>
</feature>
<dbReference type="Pfam" id="PF20684">
    <property type="entry name" value="Fung_rhodopsin"/>
    <property type="match status" value="1"/>
</dbReference>
<dbReference type="HOGENOM" id="CLU_046870_0_1_1"/>
<keyword evidence="3 6" id="KW-1133">Transmembrane helix</keyword>
<evidence type="ECO:0000313" key="9">
    <source>
        <dbReference type="Proteomes" id="UP000053841"/>
    </source>
</evidence>
<evidence type="ECO:0000256" key="1">
    <source>
        <dbReference type="ARBA" id="ARBA00004141"/>
    </source>
</evidence>